<dbReference type="InterPro" id="IPR003313">
    <property type="entry name" value="AraC-bd"/>
</dbReference>
<evidence type="ECO:0000259" key="4">
    <source>
        <dbReference type="PROSITE" id="PS01124"/>
    </source>
</evidence>
<gene>
    <name evidence="5" type="ORF">FB550_11357</name>
</gene>
<dbReference type="GO" id="GO:0043565">
    <property type="term" value="F:sequence-specific DNA binding"/>
    <property type="evidence" value="ECO:0007669"/>
    <property type="project" value="InterPro"/>
</dbReference>
<evidence type="ECO:0000256" key="1">
    <source>
        <dbReference type="ARBA" id="ARBA00023015"/>
    </source>
</evidence>
<name>A0A561CTW1_9BACI</name>
<dbReference type="SUPFAM" id="SSF51215">
    <property type="entry name" value="Regulatory protein AraC"/>
    <property type="match status" value="1"/>
</dbReference>
<dbReference type="RefSeq" id="WP_144567274.1">
    <property type="nucleotide sequence ID" value="NZ_VIVN01000013.1"/>
</dbReference>
<dbReference type="PROSITE" id="PS01124">
    <property type="entry name" value="HTH_ARAC_FAMILY_2"/>
    <property type="match status" value="1"/>
</dbReference>
<dbReference type="Gene3D" id="1.10.10.60">
    <property type="entry name" value="Homeodomain-like"/>
    <property type="match status" value="2"/>
</dbReference>
<keyword evidence="2" id="KW-0238">DNA-binding</keyword>
<evidence type="ECO:0000256" key="2">
    <source>
        <dbReference type="ARBA" id="ARBA00023125"/>
    </source>
</evidence>
<dbReference type="Pfam" id="PF02311">
    <property type="entry name" value="AraC_binding"/>
    <property type="match status" value="1"/>
</dbReference>
<dbReference type="InterPro" id="IPR009057">
    <property type="entry name" value="Homeodomain-like_sf"/>
</dbReference>
<dbReference type="PANTHER" id="PTHR43280:SF2">
    <property type="entry name" value="HTH-TYPE TRANSCRIPTIONAL REGULATOR EXSA"/>
    <property type="match status" value="1"/>
</dbReference>
<dbReference type="SUPFAM" id="SSF46689">
    <property type="entry name" value="Homeodomain-like"/>
    <property type="match status" value="2"/>
</dbReference>
<keyword evidence="3" id="KW-0804">Transcription</keyword>
<evidence type="ECO:0000313" key="6">
    <source>
        <dbReference type="Proteomes" id="UP000319671"/>
    </source>
</evidence>
<accession>A0A561CTW1</accession>
<keyword evidence="1" id="KW-0805">Transcription regulation</keyword>
<protein>
    <submittedName>
        <fullName evidence="5">AraC-like protein</fullName>
    </submittedName>
</protein>
<proteinExistence type="predicted"/>
<comment type="caution">
    <text evidence="5">The sequence shown here is derived from an EMBL/GenBank/DDBJ whole genome shotgun (WGS) entry which is preliminary data.</text>
</comment>
<dbReference type="InterPro" id="IPR037923">
    <property type="entry name" value="HTH-like"/>
</dbReference>
<evidence type="ECO:0000313" key="5">
    <source>
        <dbReference type="EMBL" id="TWD94524.1"/>
    </source>
</evidence>
<dbReference type="Pfam" id="PF12833">
    <property type="entry name" value="HTH_18"/>
    <property type="match status" value="1"/>
</dbReference>
<dbReference type="PANTHER" id="PTHR43280">
    <property type="entry name" value="ARAC-FAMILY TRANSCRIPTIONAL REGULATOR"/>
    <property type="match status" value="1"/>
</dbReference>
<dbReference type="SMART" id="SM00342">
    <property type="entry name" value="HTH_ARAC"/>
    <property type="match status" value="1"/>
</dbReference>
<dbReference type="EMBL" id="VIVN01000013">
    <property type="protein sequence ID" value="TWD94524.1"/>
    <property type="molecule type" value="Genomic_DNA"/>
</dbReference>
<dbReference type="InterPro" id="IPR018060">
    <property type="entry name" value="HTH_AraC"/>
</dbReference>
<reference evidence="5 6" key="1">
    <citation type="submission" date="2019-06" db="EMBL/GenBank/DDBJ databases">
        <title>Sorghum-associated microbial communities from plants grown in Nebraska, USA.</title>
        <authorList>
            <person name="Schachtman D."/>
        </authorList>
    </citation>
    <scope>NUCLEOTIDE SEQUENCE [LARGE SCALE GENOMIC DNA]</scope>
    <source>
        <strain evidence="5 6">2482</strain>
    </source>
</reference>
<feature type="domain" description="HTH araC/xylS-type" evidence="4">
    <location>
        <begin position="165"/>
        <end position="262"/>
    </location>
</feature>
<dbReference type="Proteomes" id="UP000319671">
    <property type="component" value="Unassembled WGS sequence"/>
</dbReference>
<dbReference type="AlphaFoldDB" id="A0A561CTW1"/>
<keyword evidence="6" id="KW-1185">Reference proteome</keyword>
<evidence type="ECO:0000256" key="3">
    <source>
        <dbReference type="ARBA" id="ARBA00023163"/>
    </source>
</evidence>
<dbReference type="Gene3D" id="2.60.120.10">
    <property type="entry name" value="Jelly Rolls"/>
    <property type="match status" value="1"/>
</dbReference>
<dbReference type="InterPro" id="IPR014710">
    <property type="entry name" value="RmlC-like_jellyroll"/>
</dbReference>
<dbReference type="GO" id="GO:0003700">
    <property type="term" value="F:DNA-binding transcription factor activity"/>
    <property type="evidence" value="ECO:0007669"/>
    <property type="project" value="InterPro"/>
</dbReference>
<sequence length="291" mass="33566">MMKLRDSQLQVLWIARVDYAPNSGVKHHKHEFYQLQLIIDGEGEIEIDGKFYPVLANHCYLYKKGIVHRFHFIKETITLDFKFTVNEDLTSLIEKAHFTGGRPLHHLKSFKELFQLSNKNVKDPNPLLPFQIDAGFKSTLLGILQSQTYDGSQTTIDVSASNEGFPMVQYLKSNLHEKISLEDMASYFGFHPHYLIELFKKNLNTTPMQYLQSLRLEKAKDFLEFTSHSVAEIAELVGLTPPYFSRLCCERLGMPPSKIREQMRTVVGKDMILEQDFTLDSQPSISKMETL</sequence>
<organism evidence="5 6">
    <name type="scientific">Neobacillus bataviensis</name>
    <dbReference type="NCBI Taxonomy" id="220685"/>
    <lineage>
        <taxon>Bacteria</taxon>
        <taxon>Bacillati</taxon>
        <taxon>Bacillota</taxon>
        <taxon>Bacilli</taxon>
        <taxon>Bacillales</taxon>
        <taxon>Bacillaceae</taxon>
        <taxon>Neobacillus</taxon>
    </lineage>
</organism>